<gene>
    <name evidence="2" type="ORF">R3P38DRAFT_3217979</name>
</gene>
<evidence type="ECO:0000313" key="2">
    <source>
        <dbReference type="EMBL" id="KAK7000810.1"/>
    </source>
</evidence>
<feature type="chain" id="PRO_5043609109" description="Secreted protein" evidence="1">
    <location>
        <begin position="28"/>
        <end position="153"/>
    </location>
</feature>
<evidence type="ECO:0008006" key="4">
    <source>
        <dbReference type="Google" id="ProtNLM"/>
    </source>
</evidence>
<accession>A0AAW0A406</accession>
<evidence type="ECO:0000256" key="1">
    <source>
        <dbReference type="SAM" id="SignalP"/>
    </source>
</evidence>
<proteinExistence type="predicted"/>
<dbReference type="EMBL" id="JAWWNJ010000086">
    <property type="protein sequence ID" value="KAK7000810.1"/>
    <property type="molecule type" value="Genomic_DNA"/>
</dbReference>
<dbReference type="AlphaFoldDB" id="A0AAW0A406"/>
<keyword evidence="3" id="KW-1185">Reference proteome</keyword>
<organism evidence="2 3">
    <name type="scientific">Favolaschia claudopus</name>
    <dbReference type="NCBI Taxonomy" id="2862362"/>
    <lineage>
        <taxon>Eukaryota</taxon>
        <taxon>Fungi</taxon>
        <taxon>Dikarya</taxon>
        <taxon>Basidiomycota</taxon>
        <taxon>Agaricomycotina</taxon>
        <taxon>Agaricomycetes</taxon>
        <taxon>Agaricomycetidae</taxon>
        <taxon>Agaricales</taxon>
        <taxon>Marasmiineae</taxon>
        <taxon>Mycenaceae</taxon>
        <taxon>Favolaschia</taxon>
    </lineage>
</organism>
<feature type="signal peptide" evidence="1">
    <location>
        <begin position="1"/>
        <end position="27"/>
    </location>
</feature>
<name>A0AAW0A406_9AGAR</name>
<evidence type="ECO:0000313" key="3">
    <source>
        <dbReference type="Proteomes" id="UP001362999"/>
    </source>
</evidence>
<protein>
    <recommendedName>
        <fullName evidence="4">Secreted protein</fullName>
    </recommendedName>
</protein>
<reference evidence="2 3" key="1">
    <citation type="journal article" date="2024" name="J Genomics">
        <title>Draft genome sequencing and assembly of Favolaschia claudopus CIRM-BRFM 2984 isolated from oak limbs.</title>
        <authorList>
            <person name="Navarro D."/>
            <person name="Drula E."/>
            <person name="Chaduli D."/>
            <person name="Cazenave R."/>
            <person name="Ahrendt S."/>
            <person name="Wang J."/>
            <person name="Lipzen A."/>
            <person name="Daum C."/>
            <person name="Barry K."/>
            <person name="Grigoriev I.V."/>
            <person name="Favel A."/>
            <person name="Rosso M.N."/>
            <person name="Martin F."/>
        </authorList>
    </citation>
    <scope>NUCLEOTIDE SEQUENCE [LARGE SCALE GENOMIC DNA]</scope>
    <source>
        <strain evidence="2 3">CIRM-BRFM 2984</strain>
    </source>
</reference>
<dbReference type="Proteomes" id="UP001362999">
    <property type="component" value="Unassembled WGS sequence"/>
</dbReference>
<keyword evidence="1" id="KW-0732">Signal</keyword>
<comment type="caution">
    <text evidence="2">The sequence shown here is derived from an EMBL/GenBank/DDBJ whole genome shotgun (WGS) entry which is preliminary data.</text>
</comment>
<sequence>MSNRSMRLSRLTLVLSLCSLFFTFSSGFSDAEHFNNLLFLSRPSLSPLTSFYRSVILSAAMPSRTLRLLEGARNECGGVTCRLLDPTRHSSLKRASAIHAATAAGLMFALQPPARSIEEQQHHRRPPPYLRITTYWVKLGSIRLRHLGALDVT</sequence>